<accession>A0A2G8S853</accession>
<keyword evidence="2" id="KW-1185">Reference proteome</keyword>
<protein>
    <recommendedName>
        <fullName evidence="3">F-box domain-containing protein</fullName>
    </recommendedName>
</protein>
<name>A0A2G8S853_9APHY</name>
<reference evidence="1 2" key="1">
    <citation type="journal article" date="2015" name="Sci. Rep.">
        <title>Chromosome-level genome map provides insights into diverse defense mechanisms in the medicinal fungus Ganoderma sinense.</title>
        <authorList>
            <person name="Zhu Y."/>
            <person name="Xu J."/>
            <person name="Sun C."/>
            <person name="Zhou S."/>
            <person name="Xu H."/>
            <person name="Nelson D.R."/>
            <person name="Qian J."/>
            <person name="Song J."/>
            <person name="Luo H."/>
            <person name="Xiang L."/>
            <person name="Li Y."/>
            <person name="Xu Z."/>
            <person name="Ji A."/>
            <person name="Wang L."/>
            <person name="Lu S."/>
            <person name="Hayward A."/>
            <person name="Sun W."/>
            <person name="Li X."/>
            <person name="Schwartz D.C."/>
            <person name="Wang Y."/>
            <person name="Chen S."/>
        </authorList>
    </citation>
    <scope>NUCLEOTIDE SEQUENCE [LARGE SCALE GENOMIC DNA]</scope>
    <source>
        <strain evidence="1 2">ZZ0214-1</strain>
    </source>
</reference>
<dbReference type="OrthoDB" id="2755771at2759"/>
<evidence type="ECO:0000313" key="1">
    <source>
        <dbReference type="EMBL" id="PIL29960.1"/>
    </source>
</evidence>
<comment type="caution">
    <text evidence="1">The sequence shown here is derived from an EMBL/GenBank/DDBJ whole genome shotgun (WGS) entry which is preliminary data.</text>
</comment>
<dbReference type="Proteomes" id="UP000230002">
    <property type="component" value="Unassembled WGS sequence"/>
</dbReference>
<dbReference type="AlphaFoldDB" id="A0A2G8S853"/>
<proteinExistence type="predicted"/>
<dbReference type="STRING" id="1077348.A0A2G8S853"/>
<gene>
    <name evidence="1" type="ORF">GSI_07871</name>
</gene>
<organism evidence="1 2">
    <name type="scientific">Ganoderma sinense ZZ0214-1</name>
    <dbReference type="NCBI Taxonomy" id="1077348"/>
    <lineage>
        <taxon>Eukaryota</taxon>
        <taxon>Fungi</taxon>
        <taxon>Dikarya</taxon>
        <taxon>Basidiomycota</taxon>
        <taxon>Agaricomycotina</taxon>
        <taxon>Agaricomycetes</taxon>
        <taxon>Polyporales</taxon>
        <taxon>Polyporaceae</taxon>
        <taxon>Ganoderma</taxon>
    </lineage>
</organism>
<evidence type="ECO:0008006" key="3">
    <source>
        <dbReference type="Google" id="ProtNLM"/>
    </source>
</evidence>
<sequence length="409" mass="44693">MPELWMALSNTVLNRQNKPTQVNRHLFRLFLARSKQLPLFVSLAADTRAANKLALHMDRVHSLELVDFPDPCKLEPLVRSASALEYLLLTSPPSSSVFNTREPMRQAPVLFSGSAPSLRALALFHPAFLPRQPFPMLTDLHVGGMSKPRLQDLFGLLRGSPALESLAITDLRIPTPFTHGMALLRHLAVPREATLGLLELFADRNVGPVAIVPPQLPPVSAANALEMVVCGGALAFRTRVLAADGSVASGPRAHCTARWGAHAYTWWKGLWQTLPCAQLTELRVAVDADDDEILPRFLDAAIALTILELRLHPRDRDRGASWGEGGENVCTCWDGAPQALLGVCALLEQELPVVCPCLAELALIDAASSSSAWDRVLQPVAHLDVSRFRDYGLAHKGTDSGARLEWVQQ</sequence>
<evidence type="ECO:0000313" key="2">
    <source>
        <dbReference type="Proteomes" id="UP000230002"/>
    </source>
</evidence>
<dbReference type="EMBL" id="AYKW01000017">
    <property type="protein sequence ID" value="PIL29960.1"/>
    <property type="molecule type" value="Genomic_DNA"/>
</dbReference>